<evidence type="ECO:0000259" key="1">
    <source>
        <dbReference type="Pfam" id="PF06634"/>
    </source>
</evidence>
<dbReference type="OrthoDB" id="3197274at2"/>
<dbReference type="Gene3D" id="3.40.50.150">
    <property type="entry name" value="Vaccinia Virus protein VP39"/>
    <property type="match status" value="1"/>
</dbReference>
<dbReference type="AlphaFoldDB" id="A0A1H2X4J6"/>
<evidence type="ECO:0000313" key="3">
    <source>
        <dbReference type="Proteomes" id="UP000198816"/>
    </source>
</evidence>
<evidence type="ECO:0000313" key="2">
    <source>
        <dbReference type="EMBL" id="SDW87707.1"/>
    </source>
</evidence>
<proteinExistence type="predicted"/>
<feature type="domain" description="DUF1156" evidence="1">
    <location>
        <begin position="19"/>
        <end position="67"/>
    </location>
</feature>
<dbReference type="RefSeq" id="WP_093031949.1">
    <property type="nucleotide sequence ID" value="NZ_FNNZ01000010.1"/>
</dbReference>
<accession>A0A1H2X4J6</accession>
<dbReference type="Pfam" id="PF06634">
    <property type="entry name" value="DUF1156"/>
    <property type="match status" value="1"/>
</dbReference>
<reference evidence="3" key="1">
    <citation type="submission" date="2016-10" db="EMBL/GenBank/DDBJ databases">
        <authorList>
            <person name="Varghese N."/>
            <person name="Submissions S."/>
        </authorList>
    </citation>
    <scope>NUCLEOTIDE SEQUENCE [LARGE SCALE GENOMIC DNA]</scope>
    <source>
        <strain evidence="3">DSM 217</strain>
    </source>
</reference>
<sequence>MDQDQIDVLDDKRLIEHGFPCHQVGAETQRERGASSALPPLYYLHVWWARRPLTPSRAAIVASLTPWDADPELFVRRLGIERVQALANGEPWTLTGDLPARVERDAGGSESLEVDDKVLNALRDEQTRRAENRGLIARIRTTDPSLVKDPVVLRWAEESRPLPEPLPMVGVWLPVRRTMGDPAHIKDRIAFAKSPAVKKALGKEIKWDAENLYGYGRAFATPVEPRPSGLTVLDPTAGGGSIPFEALRLGHNVIANELNPVATTILYATLDYPARFGPELSTDIQHWGRKLLDLVEAGMEGLAPFSTIPESERARLREHLKRCPELLPQFDVPEYDHTGLIYVRQVTCPHCGGEAPLLNTSWLSKEAGDPWGVRVITDGRSTGGKVRFETYRVHEGLGPNGEDPNGAFVNRGVGTCPHCKQGIPGDEIKAQARGESPHGTWMDRLYAVVAVRLQPKLDKHGQPQRYKTGERAGEIKTEKVRFFRPPNTRDLAAIAEAQRRLQDKWPEWEADGLIPTEDIVSCSKNGGCILYGMKRWCDLFTPRQLLGHLTVIEGLIALKPLILEALGESKGRAVITYLQFAIDKGIDYNSRQTRWEYTRGIVKGTYSRHDLNIKWTFGEMVFTGPNSGAAWGLSQILDSYQGIAELIAPIRAASEPQSVPMLTILNGTAAYLPGVKDRSVDLVCMDPPYYDNVQYSELSDFFYVWQRRTLKDIHPELFSRRLTEKSDEAVANNERHGGPRAARVAYQCKMREVFSECRRVLRDEGRLTLMFTHKGQDAWEALTQSLIESGWDITASFPVESEGSYSTHQMNVAAAASSMFIACRKRSLESDFPASWTGLGGQGVQHQIRDAVVDGLREFEPLRLNPVDEMVASYGRALHVLSQHWPVMDGDEQVSPIRAMNEASRVVAEHQIHRITEGRLKVDDLDPETAMALTLYGIYGLGEVAYDEVLSLSKSMNIRLEGKPGGYRIEPGQRSIGINQEASGRRTQGAKAEERGFAAPLARKGSKARLALPEERDPRRLEQPQTDWDRLHGLLLAHRRGELPVARQYLATKAADSGERVTDLLAVWAREMADESARREAEGLLFGLRQL</sequence>
<dbReference type="EMBL" id="FNNZ01000010">
    <property type="protein sequence ID" value="SDW87707.1"/>
    <property type="molecule type" value="Genomic_DNA"/>
</dbReference>
<dbReference type="InterPro" id="IPR029063">
    <property type="entry name" value="SAM-dependent_MTases_sf"/>
</dbReference>
<protein>
    <submittedName>
        <fullName evidence="2">Adenine-specific DNA methylase, contains a Zn-ribbon domain</fullName>
    </submittedName>
</protein>
<dbReference type="GO" id="GO:0032259">
    <property type="term" value="P:methylation"/>
    <property type="evidence" value="ECO:0007669"/>
    <property type="project" value="UniProtKB-KW"/>
</dbReference>
<gene>
    <name evidence="2" type="ORF">SAMN05421783_11010</name>
</gene>
<keyword evidence="3" id="KW-1185">Reference proteome</keyword>
<dbReference type="SUPFAM" id="SSF53335">
    <property type="entry name" value="S-adenosyl-L-methionine-dependent methyltransferases"/>
    <property type="match status" value="2"/>
</dbReference>
<organism evidence="2 3">
    <name type="scientific">Thiocapsa roseopersicina</name>
    <dbReference type="NCBI Taxonomy" id="1058"/>
    <lineage>
        <taxon>Bacteria</taxon>
        <taxon>Pseudomonadati</taxon>
        <taxon>Pseudomonadota</taxon>
        <taxon>Gammaproteobacteria</taxon>
        <taxon>Chromatiales</taxon>
        <taxon>Chromatiaceae</taxon>
        <taxon>Thiocapsa</taxon>
    </lineage>
</organism>
<keyword evidence="2" id="KW-0489">Methyltransferase</keyword>
<name>A0A1H2X4J6_THIRO</name>
<dbReference type="InterPro" id="IPR009537">
    <property type="entry name" value="DUF1156"/>
</dbReference>
<keyword evidence="2" id="KW-0808">Transferase</keyword>
<dbReference type="GO" id="GO:0008168">
    <property type="term" value="F:methyltransferase activity"/>
    <property type="evidence" value="ECO:0007669"/>
    <property type="project" value="UniProtKB-KW"/>
</dbReference>
<dbReference type="Proteomes" id="UP000198816">
    <property type="component" value="Unassembled WGS sequence"/>
</dbReference>
<dbReference type="STRING" id="1058.SAMN05421783_11010"/>